<dbReference type="AlphaFoldDB" id="A0A165G6Q2"/>
<organism evidence="2 3">
    <name type="scientific">Calocera cornea HHB12733</name>
    <dbReference type="NCBI Taxonomy" id="1353952"/>
    <lineage>
        <taxon>Eukaryota</taxon>
        <taxon>Fungi</taxon>
        <taxon>Dikarya</taxon>
        <taxon>Basidiomycota</taxon>
        <taxon>Agaricomycotina</taxon>
        <taxon>Dacrymycetes</taxon>
        <taxon>Dacrymycetales</taxon>
        <taxon>Dacrymycetaceae</taxon>
        <taxon>Calocera</taxon>
    </lineage>
</organism>
<sequence>MAFILGIGLVSLYLAVHVCCMYVVMCSQRTHNIVECRSRDCIHFVSLEMRFGSASTASNALLPSEGAHHPPRKTVQFCYAYHDANPYTTVKELCAVPYTMPGCVVCNRSPNNRHAVPSSIEDHTRRDVCES</sequence>
<reference evidence="2 3" key="1">
    <citation type="journal article" date="2016" name="Mol. Biol. Evol.">
        <title>Comparative Genomics of Early-Diverging Mushroom-Forming Fungi Provides Insights into the Origins of Lignocellulose Decay Capabilities.</title>
        <authorList>
            <person name="Nagy L.G."/>
            <person name="Riley R."/>
            <person name="Tritt A."/>
            <person name="Adam C."/>
            <person name="Daum C."/>
            <person name="Floudas D."/>
            <person name="Sun H."/>
            <person name="Yadav J.S."/>
            <person name="Pangilinan J."/>
            <person name="Larsson K.H."/>
            <person name="Matsuura K."/>
            <person name="Barry K."/>
            <person name="Labutti K."/>
            <person name="Kuo R."/>
            <person name="Ohm R.A."/>
            <person name="Bhattacharya S.S."/>
            <person name="Shirouzu T."/>
            <person name="Yoshinaga Y."/>
            <person name="Martin F.M."/>
            <person name="Grigoriev I.V."/>
            <person name="Hibbett D.S."/>
        </authorList>
    </citation>
    <scope>NUCLEOTIDE SEQUENCE [LARGE SCALE GENOMIC DNA]</scope>
    <source>
        <strain evidence="2 3">HHB12733</strain>
    </source>
</reference>
<dbReference type="EMBL" id="KV423960">
    <property type="protein sequence ID" value="KZT57665.1"/>
    <property type="molecule type" value="Genomic_DNA"/>
</dbReference>
<gene>
    <name evidence="2" type="ORF">CALCODRAFT_272930</name>
</gene>
<evidence type="ECO:0000256" key="1">
    <source>
        <dbReference type="SAM" id="SignalP"/>
    </source>
</evidence>
<evidence type="ECO:0008006" key="4">
    <source>
        <dbReference type="Google" id="ProtNLM"/>
    </source>
</evidence>
<protein>
    <recommendedName>
        <fullName evidence="4">Secreted protein</fullName>
    </recommendedName>
</protein>
<accession>A0A165G6Q2</accession>
<name>A0A165G6Q2_9BASI</name>
<dbReference type="InParanoid" id="A0A165G6Q2"/>
<feature type="signal peptide" evidence="1">
    <location>
        <begin position="1"/>
        <end position="20"/>
    </location>
</feature>
<evidence type="ECO:0000313" key="3">
    <source>
        <dbReference type="Proteomes" id="UP000076842"/>
    </source>
</evidence>
<feature type="chain" id="PRO_5007858068" description="Secreted protein" evidence="1">
    <location>
        <begin position="21"/>
        <end position="131"/>
    </location>
</feature>
<keyword evidence="3" id="KW-1185">Reference proteome</keyword>
<keyword evidence="1" id="KW-0732">Signal</keyword>
<evidence type="ECO:0000313" key="2">
    <source>
        <dbReference type="EMBL" id="KZT57665.1"/>
    </source>
</evidence>
<dbReference type="Proteomes" id="UP000076842">
    <property type="component" value="Unassembled WGS sequence"/>
</dbReference>
<proteinExistence type="predicted"/>